<feature type="region of interest" description="Disordered" evidence="3">
    <location>
        <begin position="43"/>
        <end position="62"/>
    </location>
</feature>
<dbReference type="CDD" id="cd06088">
    <property type="entry name" value="KOW_RPL14"/>
    <property type="match status" value="1"/>
</dbReference>
<dbReference type="GO" id="GO:1990904">
    <property type="term" value="C:ribonucleoprotein complex"/>
    <property type="evidence" value="ECO:0007669"/>
    <property type="project" value="UniProtKB-KW"/>
</dbReference>
<comment type="caution">
    <text evidence="4">The sequence shown here is derived from an EMBL/GenBank/DDBJ whole genome shotgun (WGS) entry which is preliminary data.</text>
</comment>
<accession>A0AAE3DBQ0</accession>
<evidence type="ECO:0000256" key="3">
    <source>
        <dbReference type="SAM" id="MobiDB-lite"/>
    </source>
</evidence>
<dbReference type="InterPro" id="IPR008991">
    <property type="entry name" value="Translation_prot_SH3-like_sf"/>
</dbReference>
<dbReference type="InterPro" id="IPR041985">
    <property type="entry name" value="Ribosomal_eL14_KOW"/>
</dbReference>
<protein>
    <submittedName>
        <fullName evidence="4">KOW domain-containing RNA-binding protein</fullName>
    </submittedName>
</protein>
<name>A0AAE3DBQ0_9FIRM</name>
<dbReference type="AlphaFoldDB" id="A0AAE3DBQ0"/>
<reference evidence="4 5" key="1">
    <citation type="submission" date="2021-10" db="EMBL/GenBank/DDBJ databases">
        <title>Anaerobic single-cell dispensing facilitates the cultivation of human gut bacteria.</title>
        <authorList>
            <person name="Afrizal A."/>
        </authorList>
    </citation>
    <scope>NUCLEOTIDE SEQUENCE [LARGE SCALE GENOMIC DNA]</scope>
    <source>
        <strain evidence="4 5">CLA-AA-H276</strain>
    </source>
</reference>
<dbReference type="RefSeq" id="WP_118770701.1">
    <property type="nucleotide sequence ID" value="NZ_JAJEPS010000008.1"/>
</dbReference>
<feature type="compositionally biased region" description="Basic residues" evidence="3">
    <location>
        <begin position="46"/>
        <end position="55"/>
    </location>
</feature>
<gene>
    <name evidence="4" type="ORF">LKD36_09840</name>
</gene>
<proteinExistence type="predicted"/>
<dbReference type="GO" id="GO:0005840">
    <property type="term" value="C:ribosome"/>
    <property type="evidence" value="ECO:0007669"/>
    <property type="project" value="UniProtKB-KW"/>
</dbReference>
<evidence type="ECO:0000313" key="5">
    <source>
        <dbReference type="Proteomes" id="UP001198220"/>
    </source>
</evidence>
<dbReference type="EMBL" id="JAJEPS010000008">
    <property type="protein sequence ID" value="MCC2126485.1"/>
    <property type="molecule type" value="Genomic_DNA"/>
</dbReference>
<keyword evidence="1" id="KW-0689">Ribosomal protein</keyword>
<evidence type="ECO:0000313" key="4">
    <source>
        <dbReference type="EMBL" id="MCC2126485.1"/>
    </source>
</evidence>
<keyword evidence="2" id="KW-0687">Ribonucleoprotein</keyword>
<evidence type="ECO:0000256" key="2">
    <source>
        <dbReference type="ARBA" id="ARBA00023274"/>
    </source>
</evidence>
<dbReference type="Proteomes" id="UP001198220">
    <property type="component" value="Unassembled WGS sequence"/>
</dbReference>
<keyword evidence="5" id="KW-1185">Reference proteome</keyword>
<dbReference type="SUPFAM" id="SSF50104">
    <property type="entry name" value="Translation proteins SH3-like domain"/>
    <property type="match status" value="1"/>
</dbReference>
<evidence type="ECO:0000256" key="1">
    <source>
        <dbReference type="ARBA" id="ARBA00022980"/>
    </source>
</evidence>
<organism evidence="4 5">
    <name type="scientific">Hominiventricola filiformis</name>
    <dbReference type="NCBI Taxonomy" id="2885352"/>
    <lineage>
        <taxon>Bacteria</taxon>
        <taxon>Bacillati</taxon>
        <taxon>Bacillota</taxon>
        <taxon>Clostridia</taxon>
        <taxon>Lachnospirales</taxon>
        <taxon>Lachnospiraceae</taxon>
        <taxon>Hominiventricola</taxon>
    </lineage>
</organism>
<sequence>MVKMEAGMLARSKAGHDRNRIYVIIRADAEYVWLADGVHRTAENPKKKKRRHVQVIHRTMEE</sequence>